<accession>A0A8J3AHT0</accession>
<comment type="caution">
    <text evidence="1">The sequence shown here is derived from an EMBL/GenBank/DDBJ whole genome shotgun (WGS) entry which is preliminary data.</text>
</comment>
<sequence>MCIKGESLHFDKCIKAFTKNIQKVLKRFKNNSIVKKDYTTEV</sequence>
<gene>
    <name evidence="1" type="ORF">GCM10007380_21300</name>
</gene>
<evidence type="ECO:0000313" key="2">
    <source>
        <dbReference type="Proteomes" id="UP000626244"/>
    </source>
</evidence>
<dbReference type="AlphaFoldDB" id="A0A8J3AHT0"/>
<reference evidence="2" key="1">
    <citation type="journal article" date="2019" name="Int. J. Syst. Evol. Microbiol.">
        <title>The Global Catalogue of Microorganisms (GCM) 10K type strain sequencing project: providing services to taxonomists for standard genome sequencing and annotation.</title>
        <authorList>
            <consortium name="The Broad Institute Genomics Platform"/>
            <consortium name="The Broad Institute Genome Sequencing Center for Infectious Disease"/>
            <person name="Wu L."/>
            <person name="Ma J."/>
        </authorList>
    </citation>
    <scope>NUCLEOTIDE SEQUENCE [LARGE SCALE GENOMIC DNA]</scope>
    <source>
        <strain evidence="2">CGMCC 1.14993</strain>
    </source>
</reference>
<protein>
    <submittedName>
        <fullName evidence="1">Uncharacterized protein</fullName>
    </submittedName>
</protein>
<name>A0A8J3AHT0_9BACI</name>
<evidence type="ECO:0000313" key="1">
    <source>
        <dbReference type="EMBL" id="GGI14110.1"/>
    </source>
</evidence>
<proteinExistence type="predicted"/>
<keyword evidence="2" id="KW-1185">Reference proteome</keyword>
<dbReference type="Proteomes" id="UP000626244">
    <property type="component" value="Unassembled WGS sequence"/>
</dbReference>
<organism evidence="1 2">
    <name type="scientific">Gottfriedia solisilvae</name>
    <dbReference type="NCBI Taxonomy" id="1516104"/>
    <lineage>
        <taxon>Bacteria</taxon>
        <taxon>Bacillati</taxon>
        <taxon>Bacillota</taxon>
        <taxon>Bacilli</taxon>
        <taxon>Bacillales</taxon>
        <taxon>Bacillaceae</taxon>
        <taxon>Gottfriedia</taxon>
    </lineage>
</organism>
<dbReference type="EMBL" id="BMHB01000001">
    <property type="protein sequence ID" value="GGI14110.1"/>
    <property type="molecule type" value="Genomic_DNA"/>
</dbReference>